<gene>
    <name evidence="1" type="ORF">PACLA_8A019222</name>
</gene>
<evidence type="ECO:0000313" key="1">
    <source>
        <dbReference type="EMBL" id="CAB3995203.1"/>
    </source>
</evidence>
<dbReference type="Proteomes" id="UP001152795">
    <property type="component" value="Unassembled WGS sequence"/>
</dbReference>
<comment type="caution">
    <text evidence="1">The sequence shown here is derived from an EMBL/GenBank/DDBJ whole genome shotgun (WGS) entry which is preliminary data.</text>
</comment>
<keyword evidence="2" id="KW-1185">Reference proteome</keyword>
<accession>A0A7D9I2R5</accession>
<protein>
    <submittedName>
        <fullName evidence="1">Uncharacterized protein</fullName>
    </submittedName>
</protein>
<sequence length="449" mass="50530">MPNSFDNMTICPQHRAKLGLGWTRGSTRCRIPAALSNHGKGSRKIWPKGDRGLGKQDSETVLQKTGVFIQAGSGICRTCRGKMKTIRPTIPTTALAKLEAQLKTATLQDDSPENPFKTLQHQHIPVTPMSTVPSTLFSPSAISQAFDLSMTSEYDEEPSTSTPKGKLNCFLAARDVSPIRTSMMTPWEEAAGRTKRHYLRKARQVVFVTLEEIAPNNSEMLFRAIKERQLDENDDTDCMLLEALTACYENASHWSSRRQILSIFADKVSFKTVQQWIPDITRYRYSIARHHLLLHGRGADISPQKHVRIKVPPEKLDHFLAFITSARVIQDLPFGEKTLKLSTTEIKIPNVIRNSIPEQIIQQYQSYCAETGFSSPLSRSSLCRILDVCSASTRTSLQGLDYFSAEGGKAFDDMVTVVDKLGDVYELGLTWSKEQIRKLKLPRHGYSRR</sequence>
<dbReference type="OrthoDB" id="5983920at2759"/>
<name>A0A7D9I2R5_PARCT</name>
<evidence type="ECO:0000313" key="2">
    <source>
        <dbReference type="Proteomes" id="UP001152795"/>
    </source>
</evidence>
<reference evidence="1" key="1">
    <citation type="submission" date="2020-04" db="EMBL/GenBank/DDBJ databases">
        <authorList>
            <person name="Alioto T."/>
            <person name="Alioto T."/>
            <person name="Gomez Garrido J."/>
        </authorList>
    </citation>
    <scope>NUCLEOTIDE SEQUENCE</scope>
    <source>
        <strain evidence="1">A484AB</strain>
    </source>
</reference>
<proteinExistence type="predicted"/>
<organism evidence="1 2">
    <name type="scientific">Paramuricea clavata</name>
    <name type="common">Red gorgonian</name>
    <name type="synonym">Violescent sea-whip</name>
    <dbReference type="NCBI Taxonomy" id="317549"/>
    <lineage>
        <taxon>Eukaryota</taxon>
        <taxon>Metazoa</taxon>
        <taxon>Cnidaria</taxon>
        <taxon>Anthozoa</taxon>
        <taxon>Octocorallia</taxon>
        <taxon>Malacalcyonacea</taxon>
        <taxon>Plexauridae</taxon>
        <taxon>Paramuricea</taxon>
    </lineage>
</organism>
<dbReference type="AlphaFoldDB" id="A0A7D9I2R5"/>
<dbReference type="EMBL" id="CACRXK020002618">
    <property type="protein sequence ID" value="CAB3995203.1"/>
    <property type="molecule type" value="Genomic_DNA"/>
</dbReference>